<evidence type="ECO:0000313" key="2">
    <source>
        <dbReference type="Proteomes" id="UP000006702"/>
    </source>
</evidence>
<dbReference type="OrthoDB" id="4510502at2759"/>
<organism evidence="1 2">
    <name type="scientific">Neosartorya fischeri (strain ATCC 1020 / DSM 3700 / CBS 544.65 / FGSC A1164 / JCM 1740 / NRRL 181 / WB 181)</name>
    <name type="common">Aspergillus fischerianus</name>
    <dbReference type="NCBI Taxonomy" id="331117"/>
    <lineage>
        <taxon>Eukaryota</taxon>
        <taxon>Fungi</taxon>
        <taxon>Dikarya</taxon>
        <taxon>Ascomycota</taxon>
        <taxon>Pezizomycotina</taxon>
        <taxon>Eurotiomycetes</taxon>
        <taxon>Eurotiomycetidae</taxon>
        <taxon>Eurotiales</taxon>
        <taxon>Aspergillaceae</taxon>
        <taxon>Aspergillus</taxon>
        <taxon>Aspergillus subgen. Fumigati</taxon>
    </lineage>
</organism>
<dbReference type="EMBL" id="DS027696">
    <property type="protein sequence ID" value="EAW17739.1"/>
    <property type="molecule type" value="Genomic_DNA"/>
</dbReference>
<dbReference type="GeneID" id="4585998"/>
<proteinExistence type="predicted"/>
<gene>
    <name evidence="1" type="ORF">NFIA_076690</name>
</gene>
<dbReference type="VEuPathDB" id="FungiDB:NFIA_076690"/>
<reference evidence="2" key="1">
    <citation type="journal article" date="2008" name="PLoS Genet.">
        <title>Genomic islands in the pathogenic filamentous fungus Aspergillus fumigatus.</title>
        <authorList>
            <person name="Fedorova N.D."/>
            <person name="Khaldi N."/>
            <person name="Joardar V.S."/>
            <person name="Maiti R."/>
            <person name="Amedeo P."/>
            <person name="Anderson M.J."/>
            <person name="Crabtree J."/>
            <person name="Silva J.C."/>
            <person name="Badger J.H."/>
            <person name="Albarraq A."/>
            <person name="Angiuoli S."/>
            <person name="Bussey H."/>
            <person name="Bowyer P."/>
            <person name="Cotty P.J."/>
            <person name="Dyer P.S."/>
            <person name="Egan A."/>
            <person name="Galens K."/>
            <person name="Fraser-Liggett C.M."/>
            <person name="Haas B.J."/>
            <person name="Inman J.M."/>
            <person name="Kent R."/>
            <person name="Lemieux S."/>
            <person name="Malavazi I."/>
            <person name="Orvis J."/>
            <person name="Roemer T."/>
            <person name="Ronning C.M."/>
            <person name="Sundaram J.P."/>
            <person name="Sutton G."/>
            <person name="Turner G."/>
            <person name="Venter J.C."/>
            <person name="White O.R."/>
            <person name="Whitty B.R."/>
            <person name="Youngman P."/>
            <person name="Wolfe K.H."/>
            <person name="Goldman G.H."/>
            <person name="Wortman J.R."/>
            <person name="Jiang B."/>
            <person name="Denning D.W."/>
            <person name="Nierman W.C."/>
        </authorList>
    </citation>
    <scope>NUCLEOTIDE SEQUENCE [LARGE SCALE GENOMIC DNA]</scope>
    <source>
        <strain evidence="2">ATCC 1020 / DSM 3700 / CBS 544.65 / FGSC A1164 / JCM 1740 / NRRL 181 / WB 181</strain>
    </source>
</reference>
<sequence length="119" mass="12837">MGVTKLASITVKTDYSTAIAHNLKSKDFEIVLAAGRSPATTFQMETATTSLKRRIHESNAIALFAAFGLTHNANMTHLAAMDLISLETFHDTGKCALLMNQSMDSISRLCSDTTPCIVS</sequence>
<protein>
    <submittedName>
        <fullName evidence="1">Uncharacterized protein</fullName>
    </submittedName>
</protein>
<dbReference type="AlphaFoldDB" id="A1DED2"/>
<dbReference type="KEGG" id="nfi:NFIA_076690"/>
<dbReference type="Proteomes" id="UP000006702">
    <property type="component" value="Unassembled WGS sequence"/>
</dbReference>
<dbReference type="HOGENOM" id="CLU_2062102_0_0_1"/>
<accession>A1DED2</accession>
<dbReference type="RefSeq" id="XP_001259636.1">
    <property type="nucleotide sequence ID" value="XM_001259635.1"/>
</dbReference>
<keyword evidence="2" id="KW-1185">Reference proteome</keyword>
<name>A1DED2_NEOFI</name>
<evidence type="ECO:0000313" key="1">
    <source>
        <dbReference type="EMBL" id="EAW17739.1"/>
    </source>
</evidence>